<protein>
    <submittedName>
        <fullName evidence="4">GNAT family N-acetyltransferase</fullName>
    </submittedName>
    <submittedName>
        <fullName evidence="5">GNAT family acetyltransferase</fullName>
        <ecNumber evidence="5">2.3.1.-</ecNumber>
    </submittedName>
</protein>
<dbReference type="SUPFAM" id="SSF55729">
    <property type="entry name" value="Acyl-CoA N-acyltransferases (Nat)"/>
    <property type="match status" value="1"/>
</dbReference>
<evidence type="ECO:0000313" key="7">
    <source>
        <dbReference type="Proteomes" id="UP000516696"/>
    </source>
</evidence>
<keyword evidence="6" id="KW-1185">Reference proteome</keyword>
<dbReference type="EMBL" id="UFYW01000001">
    <property type="protein sequence ID" value="STD84299.1"/>
    <property type="molecule type" value="Genomic_DNA"/>
</dbReference>
<evidence type="ECO:0000256" key="1">
    <source>
        <dbReference type="ARBA" id="ARBA00022679"/>
    </source>
</evidence>
<dbReference type="Proteomes" id="UP000516696">
    <property type="component" value="Chromosome"/>
</dbReference>
<evidence type="ECO:0000259" key="3">
    <source>
        <dbReference type="PROSITE" id="PS51186"/>
    </source>
</evidence>
<dbReference type="InterPro" id="IPR016181">
    <property type="entry name" value="Acyl_CoA_acyltransferase"/>
</dbReference>
<proteinExistence type="predicted"/>
<dbReference type="Pfam" id="PF13673">
    <property type="entry name" value="Acetyltransf_10"/>
    <property type="match status" value="1"/>
</dbReference>
<dbReference type="PANTHER" id="PTHR43800:SF1">
    <property type="entry name" value="PEPTIDYL-LYSINE N-ACETYLTRANSFERASE YJAB"/>
    <property type="match status" value="1"/>
</dbReference>
<dbReference type="InterPro" id="IPR000182">
    <property type="entry name" value="GNAT_dom"/>
</dbReference>
<dbReference type="OrthoDB" id="9789605at2"/>
<keyword evidence="2 5" id="KW-0012">Acyltransferase</keyword>
<dbReference type="GO" id="GO:0016747">
    <property type="term" value="F:acyltransferase activity, transferring groups other than amino-acyl groups"/>
    <property type="evidence" value="ECO:0007669"/>
    <property type="project" value="InterPro"/>
</dbReference>
<reference evidence="5 6" key="1">
    <citation type="submission" date="2018-06" db="EMBL/GenBank/DDBJ databases">
        <authorList>
            <consortium name="Pathogen Informatics"/>
            <person name="Doyle S."/>
        </authorList>
    </citation>
    <scope>NUCLEOTIDE SEQUENCE [LARGE SCALE GENOMIC DNA]</scope>
    <source>
        <strain evidence="5 6">NCTC12360</strain>
    </source>
</reference>
<dbReference type="Proteomes" id="UP000254807">
    <property type="component" value="Unassembled WGS sequence"/>
</dbReference>
<accession>A0A376H836</accession>
<evidence type="ECO:0000256" key="2">
    <source>
        <dbReference type="ARBA" id="ARBA00023315"/>
    </source>
</evidence>
<dbReference type="AlphaFoldDB" id="A0A376H836"/>
<dbReference type="Gene3D" id="3.40.630.30">
    <property type="match status" value="1"/>
</dbReference>
<evidence type="ECO:0000313" key="5">
    <source>
        <dbReference type="EMBL" id="STD84299.1"/>
    </source>
</evidence>
<sequence length="148" mass="17243">MKIIEVKERTAPLIEQLLTIWESAVRATHLFLSDHEIEEIKTYVPQALKEIPYLILIENENQAPVGFMGIVEQHLEMLFIANEERGKGLGKELLTYGIEKYLVNDLAVNEQNPLAKDFYEHMGFEVYKKTAFDEQGNPYPLIYMRLDR</sequence>
<dbReference type="RefSeq" id="WP_005472624.1">
    <property type="nucleotide sequence ID" value="NZ_BTSN01000014.1"/>
</dbReference>
<gene>
    <name evidence="5" type="primary">yjaB</name>
    <name evidence="4" type="ORF">EGM181_02770</name>
    <name evidence="5" type="ORF">NCTC12360_02828</name>
</gene>
<organism evidence="5 6">
    <name type="scientific">Enterococcus gallinarum</name>
    <dbReference type="NCBI Taxonomy" id="1353"/>
    <lineage>
        <taxon>Bacteria</taxon>
        <taxon>Bacillati</taxon>
        <taxon>Bacillota</taxon>
        <taxon>Bacilli</taxon>
        <taxon>Lactobacillales</taxon>
        <taxon>Enterococcaceae</taxon>
        <taxon>Enterococcus</taxon>
    </lineage>
</organism>
<dbReference type="CDD" id="cd04301">
    <property type="entry name" value="NAT_SF"/>
    <property type="match status" value="1"/>
</dbReference>
<dbReference type="PANTHER" id="PTHR43800">
    <property type="entry name" value="PEPTIDYL-LYSINE N-ACETYLTRANSFERASE YJAB"/>
    <property type="match status" value="1"/>
</dbReference>
<keyword evidence="1 5" id="KW-0808">Transferase</keyword>
<reference evidence="4 7" key="2">
    <citation type="submission" date="2020-03" db="EMBL/GenBank/DDBJ databases">
        <title>Characterization of ganglioside-mimicking enterococci.</title>
        <authorList>
            <person name="Patry R.T."/>
            <person name="Nothaft H."/>
            <person name="Bridger R."/>
            <person name="Shajahan A."/>
            <person name="Huynh S."/>
            <person name="Sanchez S."/>
            <person name="Azadi P."/>
            <person name="Cooper K."/>
            <person name="Miller W.G."/>
            <person name="Parker C.T."/>
            <person name="Wells L."/>
            <person name="Szymanski C.M."/>
        </authorList>
    </citation>
    <scope>NUCLEOTIDE SEQUENCE [LARGE SCALE GENOMIC DNA]</scope>
    <source>
        <strain evidence="4 7">EGM181</strain>
    </source>
</reference>
<evidence type="ECO:0000313" key="4">
    <source>
        <dbReference type="EMBL" id="QOG26266.1"/>
    </source>
</evidence>
<name>A0A376H836_ENTGA</name>
<dbReference type="EMBL" id="CP050485">
    <property type="protein sequence ID" value="QOG26266.1"/>
    <property type="molecule type" value="Genomic_DNA"/>
</dbReference>
<evidence type="ECO:0000313" key="6">
    <source>
        <dbReference type="Proteomes" id="UP000254807"/>
    </source>
</evidence>
<feature type="domain" description="N-acetyltransferase" evidence="3">
    <location>
        <begin position="4"/>
        <end position="148"/>
    </location>
</feature>
<dbReference type="EC" id="2.3.1.-" evidence="5"/>
<dbReference type="PROSITE" id="PS51186">
    <property type="entry name" value="GNAT"/>
    <property type="match status" value="1"/>
</dbReference>